<dbReference type="EMBL" id="LAZR01046126">
    <property type="protein sequence ID" value="KKK97268.1"/>
    <property type="molecule type" value="Genomic_DNA"/>
</dbReference>
<comment type="caution">
    <text evidence="2">The sequence shown here is derived from an EMBL/GenBank/DDBJ whole genome shotgun (WGS) entry which is preliminary data.</text>
</comment>
<gene>
    <name evidence="2" type="ORF">LCGC14_2654480</name>
</gene>
<protein>
    <recommendedName>
        <fullName evidence="3">ParB/Sulfiredoxin domain-containing protein</fullName>
    </recommendedName>
</protein>
<sequence length="132" mass="15044">MELHQQAKKTAQGLNITPEMHRQARGNKMHMIVKMRPIDFLTLTTTNNTNLNNIHQDCKKLGEYNRWAEEGESILMPFLYVDGGTGAITGHEGRHRAAALICAKVKEMPVSIRIIPTNEHDKKYGHFKSTYD</sequence>
<reference evidence="2" key="1">
    <citation type="journal article" date="2015" name="Nature">
        <title>Complex archaea that bridge the gap between prokaryotes and eukaryotes.</title>
        <authorList>
            <person name="Spang A."/>
            <person name="Saw J.H."/>
            <person name="Jorgensen S.L."/>
            <person name="Zaremba-Niedzwiedzka K."/>
            <person name="Martijn J."/>
            <person name="Lind A.E."/>
            <person name="van Eijk R."/>
            <person name="Schleper C."/>
            <person name="Guy L."/>
            <person name="Ettema T.J."/>
        </authorList>
    </citation>
    <scope>NUCLEOTIDE SEQUENCE</scope>
</reference>
<evidence type="ECO:0000313" key="2">
    <source>
        <dbReference type="EMBL" id="KKK97268.1"/>
    </source>
</evidence>
<feature type="region of interest" description="Disordered" evidence="1">
    <location>
        <begin position="1"/>
        <end position="20"/>
    </location>
</feature>
<dbReference type="AlphaFoldDB" id="A0A0F8ZTV7"/>
<accession>A0A0F8ZTV7</accession>
<name>A0A0F8ZTV7_9ZZZZ</name>
<evidence type="ECO:0000256" key="1">
    <source>
        <dbReference type="SAM" id="MobiDB-lite"/>
    </source>
</evidence>
<organism evidence="2">
    <name type="scientific">marine sediment metagenome</name>
    <dbReference type="NCBI Taxonomy" id="412755"/>
    <lineage>
        <taxon>unclassified sequences</taxon>
        <taxon>metagenomes</taxon>
        <taxon>ecological metagenomes</taxon>
    </lineage>
</organism>
<feature type="non-terminal residue" evidence="2">
    <location>
        <position position="132"/>
    </location>
</feature>
<evidence type="ECO:0008006" key="3">
    <source>
        <dbReference type="Google" id="ProtNLM"/>
    </source>
</evidence>
<proteinExistence type="predicted"/>